<evidence type="ECO:0000313" key="1">
    <source>
        <dbReference type="EMBL" id="RQT09807.1"/>
    </source>
</evidence>
<dbReference type="EMBL" id="QTQV01000021">
    <property type="protein sequence ID" value="RQT09807.1"/>
    <property type="molecule type" value="Genomic_DNA"/>
</dbReference>
<dbReference type="RefSeq" id="WP_124583499.1">
    <property type="nucleotide sequence ID" value="NZ_QTQV01000021.1"/>
</dbReference>
<proteinExistence type="predicted"/>
<evidence type="ECO:0000313" key="2">
    <source>
        <dbReference type="Proteomes" id="UP000277921"/>
    </source>
</evidence>
<protein>
    <submittedName>
        <fullName evidence="1">CopG family transcriptional regulator</fullName>
    </submittedName>
</protein>
<name>A0A3N8PDI3_9BURK</name>
<sequence length="88" mass="9136">MAITKRPDARKAAAIEQFIGSAPDSLAPAASTDAAQSRTQVRQKKETISLGIDPTLLARVDAVATRLGVSRAAAFALAVSRFVEGEGV</sequence>
<accession>A0A3N8PDI3</accession>
<dbReference type="Proteomes" id="UP000277921">
    <property type="component" value="Unassembled WGS sequence"/>
</dbReference>
<organism evidence="1 2">
    <name type="scientific">Burkholderia contaminans</name>
    <dbReference type="NCBI Taxonomy" id="488447"/>
    <lineage>
        <taxon>Bacteria</taxon>
        <taxon>Pseudomonadati</taxon>
        <taxon>Pseudomonadota</taxon>
        <taxon>Betaproteobacteria</taxon>
        <taxon>Burkholderiales</taxon>
        <taxon>Burkholderiaceae</taxon>
        <taxon>Burkholderia</taxon>
        <taxon>Burkholderia cepacia complex</taxon>
    </lineage>
</organism>
<dbReference type="AlphaFoldDB" id="A0A3N8PDI3"/>
<reference evidence="1 2" key="1">
    <citation type="submission" date="2018-08" db="EMBL/GenBank/DDBJ databases">
        <title>Comparative analysis of Burkholderia isolates from Puerto Rico.</title>
        <authorList>
            <person name="Hall C."/>
            <person name="Sahl J."/>
            <person name="Wagner D."/>
        </authorList>
    </citation>
    <scope>NUCLEOTIDE SEQUENCE [LARGE SCALE GENOMIC DNA]</scope>
    <source>
        <strain evidence="1 2">Bp9025</strain>
    </source>
</reference>
<gene>
    <name evidence="1" type="ORF">DF051_29425</name>
</gene>
<comment type="caution">
    <text evidence="1">The sequence shown here is derived from an EMBL/GenBank/DDBJ whole genome shotgun (WGS) entry which is preliminary data.</text>
</comment>